<comment type="caution">
    <text evidence="2">The sequence shown here is derived from an EMBL/GenBank/DDBJ whole genome shotgun (WGS) entry which is preliminary data.</text>
</comment>
<accession>A0A919KJV9</accession>
<dbReference type="InterPro" id="IPR050627">
    <property type="entry name" value="Nitroreductase/BluB"/>
</dbReference>
<dbReference type="PANTHER" id="PTHR23026:SF123">
    <property type="entry name" value="NAD(P)H NITROREDUCTASE RV3131-RELATED"/>
    <property type="match status" value="1"/>
</dbReference>
<evidence type="ECO:0000313" key="3">
    <source>
        <dbReference type="Proteomes" id="UP000617734"/>
    </source>
</evidence>
<dbReference type="NCBIfam" id="NF047509">
    <property type="entry name" value="Rv3131_FMN_oxido"/>
    <property type="match status" value="1"/>
</dbReference>
<evidence type="ECO:0000256" key="1">
    <source>
        <dbReference type="SAM" id="MobiDB-lite"/>
    </source>
</evidence>
<proteinExistence type="predicted"/>
<protein>
    <recommendedName>
        <fullName evidence="4">Nitroreductase domain-containing protein</fullName>
    </recommendedName>
</protein>
<keyword evidence="3" id="KW-1185">Reference proteome</keyword>
<dbReference type="GO" id="GO:0016491">
    <property type="term" value="F:oxidoreductase activity"/>
    <property type="evidence" value="ECO:0007669"/>
    <property type="project" value="InterPro"/>
</dbReference>
<gene>
    <name evidence="2" type="ORF">GCM10018781_03460</name>
</gene>
<dbReference type="RefSeq" id="WP_190208912.1">
    <property type="nucleotide sequence ID" value="NZ_BNBO01000001.1"/>
</dbReference>
<dbReference type="InterPro" id="IPR000415">
    <property type="entry name" value="Nitroreductase-like"/>
</dbReference>
<dbReference type="PANTHER" id="PTHR23026">
    <property type="entry name" value="NADPH NITROREDUCTASE"/>
    <property type="match status" value="1"/>
</dbReference>
<feature type="region of interest" description="Disordered" evidence="1">
    <location>
        <begin position="307"/>
        <end position="333"/>
    </location>
</feature>
<organism evidence="2 3">
    <name type="scientific">Kitasatospora indigofera</name>
    <dbReference type="NCBI Taxonomy" id="67307"/>
    <lineage>
        <taxon>Bacteria</taxon>
        <taxon>Bacillati</taxon>
        <taxon>Actinomycetota</taxon>
        <taxon>Actinomycetes</taxon>
        <taxon>Kitasatosporales</taxon>
        <taxon>Streptomycetaceae</taxon>
        <taxon>Kitasatospora</taxon>
    </lineage>
</organism>
<evidence type="ECO:0000313" key="2">
    <source>
        <dbReference type="EMBL" id="GHH59731.1"/>
    </source>
</evidence>
<dbReference type="AlphaFoldDB" id="A0A919KJV9"/>
<dbReference type="EMBL" id="BNBO01000001">
    <property type="protein sequence ID" value="GHH59731.1"/>
    <property type="molecule type" value="Genomic_DNA"/>
</dbReference>
<sequence>MDILALDDAALEKLLAAAVAAPSIHNSQPWHFRMDPGTSTVQVRALRERALPVTDPDERALHISVGAAVLNLRVAARRMGWAPLVRLLPDSTEPDLLAAVELDEQSRVQLASTADLYAAIWRRHTVRTPFTGQPVTAAVLDRLSETALAEEALLRFPVGAERSRLLQLTAEAEWRNTTDPVRSSESRSWVQGPDARAYGIPPTALGPQDSAGRMPMRDFSAVHPVESLPSAPFESEPCLAVLSTWDDAPVDWLHAGLALEHVLLVATTHEVRASLLHQAMEWPELRRAARASRYGPGYAQVLIRLGHGPEGSPTPRLAVSDVLDPEDRGFGRS</sequence>
<dbReference type="Gene3D" id="3.40.109.10">
    <property type="entry name" value="NADH Oxidase"/>
    <property type="match status" value="2"/>
</dbReference>
<name>A0A919KJV9_9ACTN</name>
<dbReference type="Proteomes" id="UP000617734">
    <property type="component" value="Unassembled WGS sequence"/>
</dbReference>
<reference evidence="2" key="1">
    <citation type="journal article" date="2014" name="Int. J. Syst. Evol. Microbiol.">
        <title>Complete genome sequence of Corynebacterium casei LMG S-19264T (=DSM 44701T), isolated from a smear-ripened cheese.</title>
        <authorList>
            <consortium name="US DOE Joint Genome Institute (JGI-PGF)"/>
            <person name="Walter F."/>
            <person name="Albersmeier A."/>
            <person name="Kalinowski J."/>
            <person name="Ruckert C."/>
        </authorList>
    </citation>
    <scope>NUCLEOTIDE SEQUENCE</scope>
    <source>
        <strain evidence="2">JCM 4646</strain>
    </source>
</reference>
<evidence type="ECO:0008006" key="4">
    <source>
        <dbReference type="Google" id="ProtNLM"/>
    </source>
</evidence>
<dbReference type="SUPFAM" id="SSF55469">
    <property type="entry name" value="FMN-dependent nitroreductase-like"/>
    <property type="match status" value="2"/>
</dbReference>
<dbReference type="GeneID" id="95350884"/>
<reference evidence="2" key="2">
    <citation type="submission" date="2020-09" db="EMBL/GenBank/DDBJ databases">
        <authorList>
            <person name="Sun Q."/>
            <person name="Ohkuma M."/>
        </authorList>
    </citation>
    <scope>NUCLEOTIDE SEQUENCE</scope>
    <source>
        <strain evidence="2">JCM 4646</strain>
    </source>
</reference>